<dbReference type="OrthoDB" id="206423at2157"/>
<proteinExistence type="predicted"/>
<organism evidence="2 3">
    <name type="scientific">Natronococcus amylolyticus DSM 10524</name>
    <dbReference type="NCBI Taxonomy" id="1227497"/>
    <lineage>
        <taxon>Archaea</taxon>
        <taxon>Methanobacteriati</taxon>
        <taxon>Methanobacteriota</taxon>
        <taxon>Stenosarchaea group</taxon>
        <taxon>Halobacteria</taxon>
        <taxon>Halobacteriales</taxon>
        <taxon>Natrialbaceae</taxon>
        <taxon>Natronococcus</taxon>
    </lineage>
</organism>
<sequence length="116" mass="12204">MGARTDAALALAALAVFLAFAALVDASLSPLYLAVGGLGTILFELVASREYDLVRRYWERRDVQAVSLAAAVGLAAVGARVAPEPVLSLCCGALVTYLVFLGLVRVGIVPSPETWW</sequence>
<keyword evidence="1" id="KW-1133">Transmembrane helix</keyword>
<dbReference type="eggNOG" id="arCOG10776">
    <property type="taxonomic scope" value="Archaea"/>
</dbReference>
<evidence type="ECO:0000313" key="3">
    <source>
        <dbReference type="Proteomes" id="UP000011688"/>
    </source>
</evidence>
<name>L9X5Y9_9EURY</name>
<gene>
    <name evidence="2" type="ORF">C491_11413</name>
</gene>
<evidence type="ECO:0000256" key="1">
    <source>
        <dbReference type="SAM" id="Phobius"/>
    </source>
</evidence>
<dbReference type="AlphaFoldDB" id="L9X5Y9"/>
<comment type="caution">
    <text evidence="2">The sequence shown here is derived from an EMBL/GenBank/DDBJ whole genome shotgun (WGS) entry which is preliminary data.</text>
</comment>
<protein>
    <submittedName>
        <fullName evidence="2">Uncharacterized protein</fullName>
    </submittedName>
</protein>
<keyword evidence="1" id="KW-0472">Membrane</keyword>
<dbReference type="STRING" id="1227497.C491_11413"/>
<dbReference type="EMBL" id="AOIB01000025">
    <property type="protein sequence ID" value="ELY57110.1"/>
    <property type="molecule type" value="Genomic_DNA"/>
</dbReference>
<dbReference type="RefSeq" id="WP_005556271.1">
    <property type="nucleotide sequence ID" value="NZ_AOIB01000025.1"/>
</dbReference>
<dbReference type="Proteomes" id="UP000011688">
    <property type="component" value="Unassembled WGS sequence"/>
</dbReference>
<feature type="transmembrane region" description="Helical" evidence="1">
    <location>
        <begin position="86"/>
        <end position="108"/>
    </location>
</feature>
<keyword evidence="1" id="KW-0812">Transmembrane</keyword>
<evidence type="ECO:0000313" key="2">
    <source>
        <dbReference type="EMBL" id="ELY57110.1"/>
    </source>
</evidence>
<keyword evidence="3" id="KW-1185">Reference proteome</keyword>
<accession>L9X5Y9</accession>
<reference evidence="2 3" key="1">
    <citation type="journal article" date="2014" name="PLoS Genet.">
        <title>Phylogenetically driven sequencing of extremely halophilic archaea reveals strategies for static and dynamic osmo-response.</title>
        <authorList>
            <person name="Becker E.A."/>
            <person name="Seitzer P.M."/>
            <person name="Tritt A."/>
            <person name="Larsen D."/>
            <person name="Krusor M."/>
            <person name="Yao A.I."/>
            <person name="Wu D."/>
            <person name="Madern D."/>
            <person name="Eisen J.A."/>
            <person name="Darling A.E."/>
            <person name="Facciotti M.T."/>
        </authorList>
    </citation>
    <scope>NUCLEOTIDE SEQUENCE [LARGE SCALE GENOMIC DNA]</scope>
    <source>
        <strain evidence="2 3">DSM 10524</strain>
    </source>
</reference>
<feature type="transmembrane region" description="Helical" evidence="1">
    <location>
        <begin position="31"/>
        <end position="51"/>
    </location>
</feature>